<evidence type="ECO:0000313" key="2">
    <source>
        <dbReference type="Proteomes" id="UP000638353"/>
    </source>
</evidence>
<organism evidence="1 2">
    <name type="scientific">Streptomyces finlayi</name>
    <dbReference type="NCBI Taxonomy" id="67296"/>
    <lineage>
        <taxon>Bacteria</taxon>
        <taxon>Bacillati</taxon>
        <taxon>Actinomycetota</taxon>
        <taxon>Actinomycetes</taxon>
        <taxon>Kitasatosporales</taxon>
        <taxon>Streptomycetaceae</taxon>
        <taxon>Streptomyces</taxon>
    </lineage>
</organism>
<reference evidence="1" key="1">
    <citation type="journal article" date="2014" name="Int. J. Syst. Evol. Microbiol.">
        <title>Complete genome sequence of Corynebacterium casei LMG S-19264T (=DSM 44701T), isolated from a smear-ripened cheese.</title>
        <authorList>
            <consortium name="US DOE Joint Genome Institute (JGI-PGF)"/>
            <person name="Walter F."/>
            <person name="Albersmeier A."/>
            <person name="Kalinowski J."/>
            <person name="Ruckert C."/>
        </authorList>
    </citation>
    <scope>NUCLEOTIDE SEQUENCE</scope>
    <source>
        <strain evidence="1">JCM 4637</strain>
    </source>
</reference>
<reference evidence="1" key="2">
    <citation type="submission" date="2020-09" db="EMBL/GenBank/DDBJ databases">
        <authorList>
            <person name="Sun Q."/>
            <person name="Ohkuma M."/>
        </authorList>
    </citation>
    <scope>NUCLEOTIDE SEQUENCE</scope>
    <source>
        <strain evidence="1">JCM 4637</strain>
    </source>
</reference>
<evidence type="ECO:0000313" key="1">
    <source>
        <dbReference type="EMBL" id="GHC99075.1"/>
    </source>
</evidence>
<dbReference type="AlphaFoldDB" id="A0A918WZS7"/>
<dbReference type="Proteomes" id="UP000638353">
    <property type="component" value="Unassembled WGS sequence"/>
</dbReference>
<sequence length="61" mass="6550">MQGPLRRVCRTRPCRREGVSDDVAEIGAELITAGAAEGILRMVVGAVVRVVRGVVRVVFDS</sequence>
<protein>
    <submittedName>
        <fullName evidence="1">Uncharacterized protein</fullName>
    </submittedName>
</protein>
<dbReference type="EMBL" id="BMVC01000008">
    <property type="protein sequence ID" value="GHC99075.1"/>
    <property type="molecule type" value="Genomic_DNA"/>
</dbReference>
<comment type="caution">
    <text evidence="1">The sequence shown here is derived from an EMBL/GenBank/DDBJ whole genome shotgun (WGS) entry which is preliminary data.</text>
</comment>
<accession>A0A918WZS7</accession>
<name>A0A918WZS7_9ACTN</name>
<proteinExistence type="predicted"/>
<gene>
    <name evidence="1" type="ORF">GCM10010334_42250</name>
</gene>